<name>A0ABW0V112_9ACTN</name>
<sequence length="43" mass="4478">MSRTTVESTDTVQSMSSSASAAARTAARIISQVPSTAHLISRL</sequence>
<keyword evidence="2" id="KW-1185">Reference proteome</keyword>
<dbReference type="EMBL" id="JBHSNY010000025">
    <property type="protein sequence ID" value="MFC5639570.1"/>
    <property type="molecule type" value="Genomic_DNA"/>
</dbReference>
<accession>A0ABW0V112</accession>
<reference evidence="2" key="1">
    <citation type="journal article" date="2019" name="Int. J. Syst. Evol. Microbiol.">
        <title>The Global Catalogue of Microorganisms (GCM) 10K type strain sequencing project: providing services to taxonomists for standard genome sequencing and annotation.</title>
        <authorList>
            <consortium name="The Broad Institute Genomics Platform"/>
            <consortium name="The Broad Institute Genome Sequencing Center for Infectious Disease"/>
            <person name="Wu L."/>
            <person name="Ma J."/>
        </authorList>
    </citation>
    <scope>NUCLEOTIDE SEQUENCE [LARGE SCALE GENOMIC DNA]</scope>
    <source>
        <strain evidence="2">CGMCC 4.7248</strain>
    </source>
</reference>
<dbReference type="Proteomes" id="UP001596154">
    <property type="component" value="Unassembled WGS sequence"/>
</dbReference>
<protein>
    <recommendedName>
        <fullName evidence="3">FXSXX-COOH protein</fullName>
    </recommendedName>
</protein>
<evidence type="ECO:0000313" key="1">
    <source>
        <dbReference type="EMBL" id="MFC5639570.1"/>
    </source>
</evidence>
<comment type="caution">
    <text evidence="1">The sequence shown here is derived from an EMBL/GenBank/DDBJ whole genome shotgun (WGS) entry which is preliminary data.</text>
</comment>
<evidence type="ECO:0000313" key="2">
    <source>
        <dbReference type="Proteomes" id="UP001596154"/>
    </source>
</evidence>
<dbReference type="RefSeq" id="WP_381031687.1">
    <property type="nucleotide sequence ID" value="NZ_JBHSNY010000025.1"/>
</dbReference>
<proteinExistence type="predicted"/>
<evidence type="ECO:0008006" key="3">
    <source>
        <dbReference type="Google" id="ProtNLM"/>
    </source>
</evidence>
<organism evidence="1 2">
    <name type="scientific">Streptomyces bullii</name>
    <dbReference type="NCBI Taxonomy" id="349910"/>
    <lineage>
        <taxon>Bacteria</taxon>
        <taxon>Bacillati</taxon>
        <taxon>Actinomycetota</taxon>
        <taxon>Actinomycetes</taxon>
        <taxon>Kitasatosporales</taxon>
        <taxon>Streptomycetaceae</taxon>
        <taxon>Streptomyces</taxon>
    </lineage>
</organism>
<gene>
    <name evidence="1" type="ORF">ACFPZJ_38825</name>
</gene>